<dbReference type="AlphaFoldDB" id="A0A2Z6AUB7"/>
<proteinExistence type="predicted"/>
<gene>
    <name evidence="3" type="ORF">DFE_0050</name>
</gene>
<dbReference type="KEGG" id="dfl:DFE_0050"/>
<keyword evidence="1 3" id="KW-0808">Transferase</keyword>
<dbReference type="InterPro" id="IPR036890">
    <property type="entry name" value="HATPase_C_sf"/>
</dbReference>
<dbReference type="PANTHER" id="PTHR35526">
    <property type="entry name" value="ANTI-SIGMA-F FACTOR RSBW-RELATED"/>
    <property type="match status" value="1"/>
</dbReference>
<dbReference type="InterPro" id="IPR016181">
    <property type="entry name" value="Acyl_CoA_acyltransferase"/>
</dbReference>
<dbReference type="PANTHER" id="PTHR35526:SF3">
    <property type="entry name" value="ANTI-SIGMA-F FACTOR RSBW"/>
    <property type="match status" value="1"/>
</dbReference>
<sequence length="489" mass="54684">MSNEVKLTVPADRRFLEGILDFVSDYAKVMGIQGREQDEIRLALEEALVNVIEHGFAGGAKESFHLEMSASGGGLTFLVRERGLPFDPDVLEQTTAGDVSEGAPIKGLGLKILRRYMDEVSFRSLGVEGKETNLVKRLSFEDEPLPEEEVRVEQPPLPEDLHFDVRRMRPHEALEVARLAYHAYGYTYSKLQIYDPSVIRLMNDQDTLASFVAVTDEGEIMGHAALVHHDESPKVPELGVVFVNPRFRKRGCMKRLTAWLVEEARQRKAYGLFAQGVCSHSYSQKALHDVGLQPCVLRLACAPFREYKGIDGVQGRESFITCHRYINAGPGKPLFFPQEHAEMLTRIYGWQDRGVSVSIVPKGLELSDRPLSLDFNMDSKSTASMRVRRYGKGIAAEVLLRLRQACLERMDVVFLGLDLSDPLSAQLVPEFESMGFFFAGVMPGGGGKDHLILQYLNNVKLDFRALQAGNDQGRELITYVQGCEAKSKS</sequence>
<evidence type="ECO:0000313" key="4">
    <source>
        <dbReference type="Proteomes" id="UP000269883"/>
    </source>
</evidence>
<evidence type="ECO:0000313" key="3">
    <source>
        <dbReference type="EMBL" id="BBD06776.1"/>
    </source>
</evidence>
<keyword evidence="1 3" id="KW-0418">Kinase</keyword>
<dbReference type="Pfam" id="PF00583">
    <property type="entry name" value="Acetyltransf_1"/>
    <property type="match status" value="1"/>
</dbReference>
<dbReference type="InterPro" id="IPR000182">
    <property type="entry name" value="GNAT_dom"/>
</dbReference>
<keyword evidence="1 3" id="KW-0723">Serine/threonine-protein kinase</keyword>
<dbReference type="SUPFAM" id="SSF55729">
    <property type="entry name" value="Acyl-CoA N-acyltransferases (Nat)"/>
    <property type="match status" value="1"/>
</dbReference>
<dbReference type="Proteomes" id="UP000269883">
    <property type="component" value="Chromosome"/>
</dbReference>
<dbReference type="Gene3D" id="3.30.565.10">
    <property type="entry name" value="Histidine kinase-like ATPase, C-terminal domain"/>
    <property type="match status" value="1"/>
</dbReference>
<dbReference type="SUPFAM" id="SSF55874">
    <property type="entry name" value="ATPase domain of HSP90 chaperone/DNA topoisomerase II/histidine kinase"/>
    <property type="match status" value="1"/>
</dbReference>
<feature type="domain" description="N-acetyltransferase" evidence="2">
    <location>
        <begin position="163"/>
        <end position="311"/>
    </location>
</feature>
<accession>A0A2Z6AUB7</accession>
<evidence type="ECO:0000259" key="2">
    <source>
        <dbReference type="PROSITE" id="PS51186"/>
    </source>
</evidence>
<dbReference type="EMBL" id="AP017378">
    <property type="protein sequence ID" value="BBD06776.1"/>
    <property type="molecule type" value="Genomic_DNA"/>
</dbReference>
<keyword evidence="4" id="KW-1185">Reference proteome</keyword>
<name>A0A2Z6AUB7_9BACT</name>
<dbReference type="InterPro" id="IPR003594">
    <property type="entry name" value="HATPase_dom"/>
</dbReference>
<protein>
    <submittedName>
        <fullName evidence="3">Putative anti-sigma regulatory factor, serine/threonine protein kinase</fullName>
    </submittedName>
</protein>
<dbReference type="OrthoDB" id="9792240at2"/>
<dbReference type="CDD" id="cd16936">
    <property type="entry name" value="HATPase_RsbW-like"/>
    <property type="match status" value="1"/>
</dbReference>
<dbReference type="GO" id="GO:0004674">
    <property type="term" value="F:protein serine/threonine kinase activity"/>
    <property type="evidence" value="ECO:0007669"/>
    <property type="project" value="UniProtKB-KW"/>
</dbReference>
<dbReference type="GO" id="GO:0016747">
    <property type="term" value="F:acyltransferase activity, transferring groups other than amino-acyl groups"/>
    <property type="evidence" value="ECO:0007669"/>
    <property type="project" value="InterPro"/>
</dbReference>
<dbReference type="RefSeq" id="WP_126375588.1">
    <property type="nucleotide sequence ID" value="NZ_AP017378.1"/>
</dbReference>
<dbReference type="CDD" id="cd04301">
    <property type="entry name" value="NAT_SF"/>
    <property type="match status" value="1"/>
</dbReference>
<organism evidence="3 4">
    <name type="scientific">Desulfovibrio ferrophilus</name>
    <dbReference type="NCBI Taxonomy" id="241368"/>
    <lineage>
        <taxon>Bacteria</taxon>
        <taxon>Pseudomonadati</taxon>
        <taxon>Thermodesulfobacteriota</taxon>
        <taxon>Desulfovibrionia</taxon>
        <taxon>Desulfovibrionales</taxon>
        <taxon>Desulfovibrionaceae</taxon>
        <taxon>Desulfovibrio</taxon>
    </lineage>
</organism>
<evidence type="ECO:0000256" key="1">
    <source>
        <dbReference type="ARBA" id="ARBA00022527"/>
    </source>
</evidence>
<dbReference type="InterPro" id="IPR050267">
    <property type="entry name" value="Anti-sigma-factor_SerPK"/>
</dbReference>
<dbReference type="Gene3D" id="3.40.630.30">
    <property type="match status" value="1"/>
</dbReference>
<dbReference type="PROSITE" id="PS51186">
    <property type="entry name" value="GNAT"/>
    <property type="match status" value="1"/>
</dbReference>
<dbReference type="Pfam" id="PF13581">
    <property type="entry name" value="HATPase_c_2"/>
    <property type="match status" value="1"/>
</dbReference>
<reference evidence="3 4" key="1">
    <citation type="journal article" date="2018" name="Sci. Adv.">
        <title>Multi-heme cytochromes provide a pathway for survival in energy-limited environments.</title>
        <authorList>
            <person name="Deng X."/>
            <person name="Dohmae N."/>
            <person name="Nealson K.H."/>
            <person name="Hashimoto K."/>
            <person name="Okamoto A."/>
        </authorList>
    </citation>
    <scope>NUCLEOTIDE SEQUENCE [LARGE SCALE GENOMIC DNA]</scope>
    <source>
        <strain evidence="3 4">IS5</strain>
    </source>
</reference>